<sequence length="297" mass="31070">MCKKLILVVCVALMVACVGLSQGAVIAGYNFGTDLAATSEDANVTANDIVLASGLTGFGARSSTGGGCLYARCSGTGITNLAGAITDVDYVSFTIDVASGYEMDLTSMTLEAGYTNNTTDTSKSLTPYLLTSVDGFTSSDSLSDITSYANTPQSGFTIYYLSWTIDTEFSGAEFQGLTGSTEFRFYLTDDTDNTNIIHRFDDIVLNGTVSVISGPDTTAPTPNPATFSSAPSADSDTAISMTATTGSDQTGPVEYYFDETTSGNGATDSGWQTSASYTDSGLDADTQYTYTVQMRDS</sequence>
<protein>
    <recommendedName>
        <fullName evidence="2">Fibronectin type-III domain-containing protein</fullName>
    </recommendedName>
</protein>
<dbReference type="EMBL" id="LAZR01030477">
    <property type="protein sequence ID" value="KKL56483.1"/>
    <property type="molecule type" value="Genomic_DNA"/>
</dbReference>
<dbReference type="AlphaFoldDB" id="A0A0F9D412"/>
<accession>A0A0F9D412</accession>
<reference evidence="1" key="1">
    <citation type="journal article" date="2015" name="Nature">
        <title>Complex archaea that bridge the gap between prokaryotes and eukaryotes.</title>
        <authorList>
            <person name="Spang A."/>
            <person name="Saw J.H."/>
            <person name="Jorgensen S.L."/>
            <person name="Zaremba-Niedzwiedzka K."/>
            <person name="Martijn J."/>
            <person name="Lind A.E."/>
            <person name="van Eijk R."/>
            <person name="Schleper C."/>
            <person name="Guy L."/>
            <person name="Ettema T.J."/>
        </authorList>
    </citation>
    <scope>NUCLEOTIDE SEQUENCE</scope>
</reference>
<proteinExistence type="predicted"/>
<evidence type="ECO:0008006" key="2">
    <source>
        <dbReference type="Google" id="ProtNLM"/>
    </source>
</evidence>
<gene>
    <name evidence="1" type="ORF">LCGC14_2244960</name>
</gene>
<comment type="caution">
    <text evidence="1">The sequence shown here is derived from an EMBL/GenBank/DDBJ whole genome shotgun (WGS) entry which is preliminary data.</text>
</comment>
<evidence type="ECO:0000313" key="1">
    <source>
        <dbReference type="EMBL" id="KKL56483.1"/>
    </source>
</evidence>
<name>A0A0F9D412_9ZZZZ</name>
<dbReference type="PROSITE" id="PS51257">
    <property type="entry name" value="PROKAR_LIPOPROTEIN"/>
    <property type="match status" value="1"/>
</dbReference>
<organism evidence="1">
    <name type="scientific">marine sediment metagenome</name>
    <dbReference type="NCBI Taxonomy" id="412755"/>
    <lineage>
        <taxon>unclassified sequences</taxon>
        <taxon>metagenomes</taxon>
        <taxon>ecological metagenomes</taxon>
    </lineage>
</organism>
<feature type="non-terminal residue" evidence="1">
    <location>
        <position position="297"/>
    </location>
</feature>